<reference evidence="3" key="1">
    <citation type="journal article" date="2006" name="Proc. Natl. Acad. Sci. U.S.A.">
        <title>Genome analysis of the smallest free-living eukaryote Ostreococcus tauri unveils many unique features.</title>
        <authorList>
            <person name="Derelle E."/>
            <person name="Ferraz C."/>
            <person name="Rombauts S."/>
            <person name="Rouze P."/>
            <person name="Worden A.Z."/>
            <person name="Robbens S."/>
            <person name="Partensky F."/>
            <person name="Degroeve S."/>
            <person name="Echeynie S."/>
            <person name="Cooke R."/>
            <person name="Saeys Y."/>
            <person name="Wuyts J."/>
            <person name="Jabbari K."/>
            <person name="Bowler C."/>
            <person name="Panaud O."/>
            <person name="Piegu B."/>
            <person name="Ball S.G."/>
            <person name="Ral J.-P."/>
            <person name="Bouget F.-Y."/>
            <person name="Piganeau G."/>
            <person name="De Baets B."/>
            <person name="Picard A."/>
            <person name="Delseny M."/>
            <person name="Demaille J."/>
            <person name="Van de Peer Y."/>
            <person name="Moreau H."/>
        </authorList>
    </citation>
    <scope>NUCLEOTIDE SEQUENCE [LARGE SCALE GENOMIC DNA]</scope>
    <source>
        <strain evidence="3">OTTH 0595 / CCAP 157/2 / RCC745</strain>
    </source>
</reference>
<evidence type="ECO:0000313" key="2">
    <source>
        <dbReference type="EMBL" id="CEG01720.1"/>
    </source>
</evidence>
<dbReference type="RefSeq" id="XP_022841127.1">
    <property type="nucleotide sequence ID" value="XM_022982369.1"/>
</dbReference>
<evidence type="ECO:0000256" key="1">
    <source>
        <dbReference type="SAM" id="MobiDB-lite"/>
    </source>
</evidence>
<reference evidence="2 3" key="2">
    <citation type="journal article" date="2014" name="BMC Genomics">
        <title>An improved genome of the model marine alga Ostreococcus tauri unfolds by assessing Illumina de novo assemblies.</title>
        <authorList>
            <person name="Blanc-Mathieu R."/>
            <person name="Verhelst B."/>
            <person name="Derelle E."/>
            <person name="Rombauts S."/>
            <person name="Bouget F.Y."/>
            <person name="Carre I."/>
            <person name="Chateau A."/>
            <person name="Eyre-Walker A."/>
            <person name="Grimsley N."/>
            <person name="Moreau H."/>
            <person name="Piegu B."/>
            <person name="Rivals E."/>
            <person name="Schackwitz W."/>
            <person name="Van de Peer Y."/>
            <person name="Piganeau G."/>
        </authorList>
    </citation>
    <scope>NUCLEOTIDE SEQUENCE [LARGE SCALE GENOMIC DNA]</scope>
    <source>
        <strain evidence="3">OTTH 0595 / CCAP 157/2 / RCC745</strain>
    </source>
</reference>
<gene>
    <name evidence="2" type="ORF">OT_ostta15g00960</name>
</gene>
<proteinExistence type="predicted"/>
<dbReference type="KEGG" id="ota:OT_ostta15g00960"/>
<comment type="caution">
    <text evidence="2">The sequence shown here is derived from an EMBL/GenBank/DDBJ whole genome shotgun (WGS) entry which is preliminary data.</text>
</comment>
<dbReference type="AlphaFoldDB" id="A0A096PAF9"/>
<keyword evidence="3" id="KW-1185">Reference proteome</keyword>
<dbReference type="Proteomes" id="UP000009170">
    <property type="component" value="Unassembled WGS sequence"/>
</dbReference>
<dbReference type="InParanoid" id="A0A096PAF9"/>
<dbReference type="OrthoDB" id="543641at2759"/>
<feature type="region of interest" description="Disordered" evidence="1">
    <location>
        <begin position="1"/>
        <end position="22"/>
    </location>
</feature>
<dbReference type="EMBL" id="CAID01000015">
    <property type="protein sequence ID" value="CEG01720.1"/>
    <property type="molecule type" value="Genomic_DNA"/>
</dbReference>
<protein>
    <submittedName>
        <fullName evidence="2">Unnamed product</fullName>
    </submittedName>
</protein>
<dbReference type="GeneID" id="34946423"/>
<accession>A0A096PAF9</accession>
<name>A0A096PAF9_OSTTA</name>
<sequence length="274" mass="30455">MRALARPRPLKPTSIRRRTTDRRHPIPRIFTTPLDLASIAFDPIAAIEKLAESALFVILREREKVNVRVDGALAEVLSGSVRGAKISGTSWASPKRLTCREITLEVGACEVDPGAVLALRGIVFKRPASGRARLTFDSVDWGNFLTHDVFKAYVRKVGTDGLTFEGGTSASVTTDGRLAFVASWRRERWRCELEARDNNEITMRCASANGSTSDEETARALERELETFFERLVVELDGSELKYAGMRVDGARGRADFNLDLVVNRFPNPVTARF</sequence>
<evidence type="ECO:0000313" key="3">
    <source>
        <dbReference type="Proteomes" id="UP000009170"/>
    </source>
</evidence>
<organism evidence="2 3">
    <name type="scientific">Ostreococcus tauri</name>
    <name type="common">Marine green alga</name>
    <dbReference type="NCBI Taxonomy" id="70448"/>
    <lineage>
        <taxon>Eukaryota</taxon>
        <taxon>Viridiplantae</taxon>
        <taxon>Chlorophyta</taxon>
        <taxon>Mamiellophyceae</taxon>
        <taxon>Mamiellales</taxon>
        <taxon>Bathycoccaceae</taxon>
        <taxon>Ostreococcus</taxon>
    </lineage>
</organism>